<dbReference type="Proteomes" id="UP001162992">
    <property type="component" value="Chromosome 21"/>
</dbReference>
<dbReference type="EMBL" id="CM055112">
    <property type="protein sequence ID" value="KAJ7517388.1"/>
    <property type="molecule type" value="Genomic_DNA"/>
</dbReference>
<gene>
    <name evidence="1" type="ORF">O6H91_21G021600</name>
</gene>
<evidence type="ECO:0000313" key="1">
    <source>
        <dbReference type="EMBL" id="KAJ7517388.1"/>
    </source>
</evidence>
<protein>
    <submittedName>
        <fullName evidence="1">Uncharacterized protein</fullName>
    </submittedName>
</protein>
<evidence type="ECO:0000313" key="2">
    <source>
        <dbReference type="Proteomes" id="UP001162992"/>
    </source>
</evidence>
<proteinExistence type="predicted"/>
<reference evidence="2" key="1">
    <citation type="journal article" date="2024" name="Proc. Natl. Acad. Sci. U.S.A.">
        <title>Extraordinary preservation of gene collinearity over three hundred million years revealed in homosporous lycophytes.</title>
        <authorList>
            <person name="Li C."/>
            <person name="Wickell D."/>
            <person name="Kuo L.Y."/>
            <person name="Chen X."/>
            <person name="Nie B."/>
            <person name="Liao X."/>
            <person name="Peng D."/>
            <person name="Ji J."/>
            <person name="Jenkins J."/>
            <person name="Williams M."/>
            <person name="Shu S."/>
            <person name="Plott C."/>
            <person name="Barry K."/>
            <person name="Rajasekar S."/>
            <person name="Grimwood J."/>
            <person name="Han X."/>
            <person name="Sun S."/>
            <person name="Hou Z."/>
            <person name="He W."/>
            <person name="Dai G."/>
            <person name="Sun C."/>
            <person name="Schmutz J."/>
            <person name="Leebens-Mack J.H."/>
            <person name="Li F.W."/>
            <person name="Wang L."/>
        </authorList>
    </citation>
    <scope>NUCLEOTIDE SEQUENCE [LARGE SCALE GENOMIC DNA]</scope>
    <source>
        <strain evidence="2">cv. PW_Plant_1</strain>
    </source>
</reference>
<organism evidence="1 2">
    <name type="scientific">Diphasiastrum complanatum</name>
    <name type="common">Issler's clubmoss</name>
    <name type="synonym">Lycopodium complanatum</name>
    <dbReference type="NCBI Taxonomy" id="34168"/>
    <lineage>
        <taxon>Eukaryota</taxon>
        <taxon>Viridiplantae</taxon>
        <taxon>Streptophyta</taxon>
        <taxon>Embryophyta</taxon>
        <taxon>Tracheophyta</taxon>
        <taxon>Lycopodiopsida</taxon>
        <taxon>Lycopodiales</taxon>
        <taxon>Lycopodiaceae</taxon>
        <taxon>Lycopodioideae</taxon>
        <taxon>Diphasiastrum</taxon>
    </lineage>
</organism>
<sequence>MGRMKPQALLMQSKRKKGPVKPLGVITIIVCIVVIMTLLLSFMVIHRYRVKGRGNDLPFESTEEDILQEPRKLLLDRKWGNTLPHYAMINTTMGVITLELFGKDAPKAVENFVTHSQRGYYNGVSFHRVIKGFMIQGGDPKGDGTGGESIWGHPFSDEFKSSLKHEPFTLSMANSGPDTNGSQFFITAIATPHLDNKHTVFGRCVHGQNVVQEIQNVETDAFDRPLSPVVINSISISDEYRSG</sequence>
<name>A0ACC2AIM6_DIPCM</name>
<keyword evidence="2" id="KW-1185">Reference proteome</keyword>
<comment type="caution">
    <text evidence="1">The sequence shown here is derived from an EMBL/GenBank/DDBJ whole genome shotgun (WGS) entry which is preliminary data.</text>
</comment>
<accession>A0ACC2AIM6</accession>